<name>A0A3D9FHM5_9SPHN</name>
<organism evidence="8 9">
    <name type="scientific">Parasphingopyxis lamellibrachiae</name>
    <dbReference type="NCBI Taxonomy" id="680125"/>
    <lineage>
        <taxon>Bacteria</taxon>
        <taxon>Pseudomonadati</taxon>
        <taxon>Pseudomonadota</taxon>
        <taxon>Alphaproteobacteria</taxon>
        <taxon>Sphingomonadales</taxon>
        <taxon>Sphingomonadaceae</taxon>
        <taxon>Parasphingopyxis</taxon>
    </lineage>
</organism>
<dbReference type="InterPro" id="IPR037185">
    <property type="entry name" value="EmrE-like"/>
</dbReference>
<feature type="transmembrane region" description="Helical" evidence="6">
    <location>
        <begin position="163"/>
        <end position="180"/>
    </location>
</feature>
<dbReference type="SUPFAM" id="SSF103481">
    <property type="entry name" value="Multidrug resistance efflux transporter EmrE"/>
    <property type="match status" value="2"/>
</dbReference>
<evidence type="ECO:0000256" key="6">
    <source>
        <dbReference type="SAM" id="Phobius"/>
    </source>
</evidence>
<evidence type="ECO:0000256" key="4">
    <source>
        <dbReference type="ARBA" id="ARBA00022989"/>
    </source>
</evidence>
<keyword evidence="9" id="KW-1185">Reference proteome</keyword>
<evidence type="ECO:0000313" key="8">
    <source>
        <dbReference type="EMBL" id="RED17290.1"/>
    </source>
</evidence>
<feature type="transmembrane region" description="Helical" evidence="6">
    <location>
        <begin position="16"/>
        <end position="37"/>
    </location>
</feature>
<dbReference type="Pfam" id="PF00892">
    <property type="entry name" value="EamA"/>
    <property type="match status" value="2"/>
</dbReference>
<accession>A0A3D9FHM5</accession>
<evidence type="ECO:0000259" key="7">
    <source>
        <dbReference type="Pfam" id="PF00892"/>
    </source>
</evidence>
<gene>
    <name evidence="8" type="ORF">DFR46_2330</name>
</gene>
<comment type="similarity">
    <text evidence="2">Belongs to the drug/metabolite transporter (DMT) superfamily. 10 TMS drug/metabolite exporter (DME) (TC 2.A.7.3) family.</text>
</comment>
<evidence type="ECO:0000256" key="2">
    <source>
        <dbReference type="ARBA" id="ARBA00009853"/>
    </source>
</evidence>
<feature type="domain" description="EamA" evidence="7">
    <location>
        <begin position="20"/>
        <end position="149"/>
    </location>
</feature>
<feature type="transmembrane region" description="Helical" evidence="6">
    <location>
        <begin position="192"/>
        <end position="216"/>
    </location>
</feature>
<feature type="transmembrane region" description="Helical" evidence="6">
    <location>
        <begin position="276"/>
        <end position="294"/>
    </location>
</feature>
<comment type="subcellular location">
    <subcellularLocation>
        <location evidence="1">Membrane</location>
        <topology evidence="1">Multi-pass membrane protein</topology>
    </subcellularLocation>
</comment>
<comment type="caution">
    <text evidence="8">The sequence shown here is derived from an EMBL/GenBank/DDBJ whole genome shotgun (WGS) entry which is preliminary data.</text>
</comment>
<dbReference type="EMBL" id="QRDP01000004">
    <property type="protein sequence ID" value="RED17290.1"/>
    <property type="molecule type" value="Genomic_DNA"/>
</dbReference>
<feature type="transmembrane region" description="Helical" evidence="6">
    <location>
        <begin position="222"/>
        <end position="243"/>
    </location>
</feature>
<evidence type="ECO:0000256" key="3">
    <source>
        <dbReference type="ARBA" id="ARBA00022692"/>
    </source>
</evidence>
<dbReference type="Gene3D" id="1.10.3730.20">
    <property type="match status" value="1"/>
</dbReference>
<dbReference type="Proteomes" id="UP000256310">
    <property type="component" value="Unassembled WGS sequence"/>
</dbReference>
<feature type="transmembrane region" description="Helical" evidence="6">
    <location>
        <begin position="49"/>
        <end position="66"/>
    </location>
</feature>
<proteinExistence type="inferred from homology"/>
<dbReference type="GO" id="GO:0016020">
    <property type="term" value="C:membrane"/>
    <property type="evidence" value="ECO:0007669"/>
    <property type="project" value="UniProtKB-SubCell"/>
</dbReference>
<evidence type="ECO:0000256" key="5">
    <source>
        <dbReference type="ARBA" id="ARBA00023136"/>
    </source>
</evidence>
<dbReference type="AlphaFoldDB" id="A0A3D9FHM5"/>
<keyword evidence="5 6" id="KW-0472">Membrane</keyword>
<feature type="transmembrane region" description="Helical" evidence="6">
    <location>
        <begin position="78"/>
        <end position="98"/>
    </location>
</feature>
<dbReference type="PANTHER" id="PTHR22911:SF6">
    <property type="entry name" value="SOLUTE CARRIER FAMILY 35 MEMBER G1"/>
    <property type="match status" value="1"/>
</dbReference>
<evidence type="ECO:0000256" key="1">
    <source>
        <dbReference type="ARBA" id="ARBA00004141"/>
    </source>
</evidence>
<reference evidence="8 9" key="1">
    <citation type="submission" date="2018-07" db="EMBL/GenBank/DDBJ databases">
        <title>Genomic Encyclopedia of Type Strains, Phase IV (KMG-IV): sequencing the most valuable type-strain genomes for metagenomic binning, comparative biology and taxonomic classification.</title>
        <authorList>
            <person name="Goeker M."/>
        </authorList>
    </citation>
    <scope>NUCLEOTIDE SEQUENCE [LARGE SCALE GENOMIC DNA]</scope>
    <source>
        <strain evidence="8 9">DSM 26725</strain>
    </source>
</reference>
<feature type="transmembrane region" description="Helical" evidence="6">
    <location>
        <begin position="250"/>
        <end position="270"/>
    </location>
</feature>
<evidence type="ECO:0000313" key="9">
    <source>
        <dbReference type="Proteomes" id="UP000256310"/>
    </source>
</evidence>
<keyword evidence="3 6" id="KW-0812">Transmembrane</keyword>
<protein>
    <submittedName>
        <fullName evidence="8">S-adenosylmethionine uptake transporter</fullName>
    </submittedName>
</protein>
<keyword evidence="4 6" id="KW-1133">Transmembrane helix</keyword>
<dbReference type="InterPro" id="IPR000620">
    <property type="entry name" value="EamA_dom"/>
</dbReference>
<sequence>MGSVVKPLHNPESHNFLMPALMVIIGLALFAGMDAVMKGLSVAMGAYNAVFWRYAAGVVLIGLLFFSRRPRRPSRRAMRLYLIRGALIAVMAFLFFWGLVRVPLAEGVALSFIAPLIALYLAAVLLKERIGRNTIFASLLGLTGVLVIVAGKMEGDFGPEAQWGVAAILLSATAYAYNLVLQRQMALIAGPVEIAFFQNAITFCCLLAVAPFFAVVPDAGHWPALAGAAALAIVSLLAVTWGYARAEAQYLVSLEYSAFIWAAILGWYVFGEAITWATLFGTALIVAGCLLVAWRRPQKAEIVEAAVG</sequence>
<dbReference type="PANTHER" id="PTHR22911">
    <property type="entry name" value="ACYL-MALONYL CONDENSING ENZYME-RELATED"/>
    <property type="match status" value="1"/>
</dbReference>
<feature type="transmembrane region" description="Helical" evidence="6">
    <location>
        <begin position="104"/>
        <end position="126"/>
    </location>
</feature>
<feature type="domain" description="EamA" evidence="7">
    <location>
        <begin position="163"/>
        <end position="293"/>
    </location>
</feature>
<feature type="transmembrane region" description="Helical" evidence="6">
    <location>
        <begin position="133"/>
        <end position="151"/>
    </location>
</feature>